<dbReference type="PRINTS" id="PR00100">
    <property type="entry name" value="AOTCASE"/>
</dbReference>
<dbReference type="EMBL" id="JBHTOG010000048">
    <property type="protein sequence ID" value="MFD1432928.1"/>
    <property type="molecule type" value="Genomic_DNA"/>
</dbReference>
<dbReference type="NCBIfam" id="NF002032">
    <property type="entry name" value="PRK00856.1"/>
    <property type="match status" value="1"/>
</dbReference>
<dbReference type="PRINTS" id="PR00101">
    <property type="entry name" value="ATCASE"/>
</dbReference>
<evidence type="ECO:0000313" key="11">
    <source>
        <dbReference type="Proteomes" id="UP001597192"/>
    </source>
</evidence>
<feature type="binding site" evidence="7">
    <location>
        <position position="53"/>
    </location>
    <ligand>
        <name>carbamoyl phosphate</name>
        <dbReference type="ChEBI" id="CHEBI:58228"/>
    </ligand>
</feature>
<dbReference type="PANTHER" id="PTHR45753:SF6">
    <property type="entry name" value="ASPARTATE CARBAMOYLTRANSFERASE"/>
    <property type="match status" value="1"/>
</dbReference>
<gene>
    <name evidence="7" type="primary">pyrB</name>
    <name evidence="10" type="ORF">ACFQ47_09645</name>
</gene>
<evidence type="ECO:0000313" key="10">
    <source>
        <dbReference type="EMBL" id="MFD1432928.1"/>
    </source>
</evidence>
<feature type="binding site" evidence="7">
    <location>
        <position position="261"/>
    </location>
    <ligand>
        <name>carbamoyl phosphate</name>
        <dbReference type="ChEBI" id="CHEBI:58228"/>
    </ligand>
</feature>
<feature type="binding site" evidence="7">
    <location>
        <position position="54"/>
    </location>
    <ligand>
        <name>carbamoyl phosphate</name>
        <dbReference type="ChEBI" id="CHEBI:58228"/>
    </ligand>
</feature>
<evidence type="ECO:0000259" key="8">
    <source>
        <dbReference type="Pfam" id="PF00185"/>
    </source>
</evidence>
<dbReference type="InterPro" id="IPR006131">
    <property type="entry name" value="Asp_carbamoyltransf_Asp/Orn-bd"/>
</dbReference>
<dbReference type="EC" id="2.1.3.2" evidence="7"/>
<evidence type="ECO:0000256" key="3">
    <source>
        <dbReference type="ARBA" id="ARBA00022679"/>
    </source>
</evidence>
<feature type="binding site" evidence="7">
    <location>
        <position position="260"/>
    </location>
    <ligand>
        <name>carbamoyl phosphate</name>
        <dbReference type="ChEBI" id="CHEBI:58228"/>
    </ligand>
</feature>
<dbReference type="SUPFAM" id="SSF53671">
    <property type="entry name" value="Aspartate/ornithine carbamoyltransferase"/>
    <property type="match status" value="1"/>
</dbReference>
<proteinExistence type="inferred from homology"/>
<organism evidence="10 11">
    <name type="scientific">Lacticaseibacillus yichunensis</name>
    <dbReference type="NCBI Taxonomy" id="2486015"/>
    <lineage>
        <taxon>Bacteria</taxon>
        <taxon>Bacillati</taxon>
        <taxon>Bacillota</taxon>
        <taxon>Bacilli</taxon>
        <taxon>Lactobacillales</taxon>
        <taxon>Lactobacillaceae</taxon>
        <taxon>Lacticaseibacillus</taxon>
    </lineage>
</organism>
<reference evidence="11" key="1">
    <citation type="journal article" date="2019" name="Int. J. Syst. Evol. Microbiol.">
        <title>The Global Catalogue of Microorganisms (GCM) 10K type strain sequencing project: providing services to taxonomists for standard genome sequencing and annotation.</title>
        <authorList>
            <consortium name="The Broad Institute Genomics Platform"/>
            <consortium name="The Broad Institute Genome Sequencing Center for Infectious Disease"/>
            <person name="Wu L."/>
            <person name="Ma J."/>
        </authorList>
    </citation>
    <scope>NUCLEOTIDE SEQUENCE [LARGE SCALE GENOMIC DNA]</scope>
    <source>
        <strain evidence="11">CCM 8947</strain>
    </source>
</reference>
<evidence type="ECO:0000256" key="2">
    <source>
        <dbReference type="ARBA" id="ARBA00008896"/>
    </source>
</evidence>
<feature type="domain" description="Aspartate/ornithine carbamoyltransferase carbamoyl-P binding" evidence="9">
    <location>
        <begin position="7"/>
        <end position="145"/>
    </location>
</feature>
<keyword evidence="4 7" id="KW-0665">Pyrimidine biosynthesis</keyword>
<dbReference type="Proteomes" id="UP001597192">
    <property type="component" value="Unassembled WGS sequence"/>
</dbReference>
<evidence type="ECO:0000256" key="5">
    <source>
        <dbReference type="ARBA" id="ARBA00043884"/>
    </source>
</evidence>
<dbReference type="Pfam" id="PF00185">
    <property type="entry name" value="OTCace"/>
    <property type="match status" value="1"/>
</dbReference>
<comment type="pathway">
    <text evidence="1 7">Pyrimidine metabolism; UMP biosynthesis via de novo pathway; (S)-dihydroorotate from bicarbonate: step 2/3.</text>
</comment>
<accession>A0ABW4CRH1</accession>
<dbReference type="InterPro" id="IPR002082">
    <property type="entry name" value="Asp_carbamoyltransf"/>
</dbReference>
<feature type="binding site" evidence="7">
    <location>
        <position position="132"/>
    </location>
    <ligand>
        <name>carbamoyl phosphate</name>
        <dbReference type="ChEBI" id="CHEBI:58228"/>
    </ligand>
</feature>
<comment type="subunit">
    <text evidence="7">Heterododecamer (2C3:3R2) of six catalytic PyrB chains organized as two trimers (C3), and six regulatory PyrI chains organized as three dimers (R2).</text>
</comment>
<comment type="caution">
    <text evidence="10">The sequence shown here is derived from an EMBL/GenBank/DDBJ whole genome shotgun (WGS) entry which is preliminary data.</text>
</comment>
<comment type="function">
    <text evidence="5 7">Catalyzes the condensation of carbamoyl phosphate and aspartate to form carbamoyl aspartate and inorganic phosphate, the committed step in the de novo pyrimidine nucleotide biosynthesis pathway.</text>
</comment>
<dbReference type="Gene3D" id="3.40.50.1370">
    <property type="entry name" value="Aspartate/ornithine carbamoyltransferase"/>
    <property type="match status" value="2"/>
</dbReference>
<protein>
    <recommendedName>
        <fullName evidence="7">Aspartate carbamoyltransferase</fullName>
        <ecNumber evidence="7">2.1.3.2</ecNumber>
    </recommendedName>
    <alternativeName>
        <fullName evidence="7">Aspartate transcarbamylase</fullName>
        <shortName evidence="7">ATCase</shortName>
    </alternativeName>
</protein>
<dbReference type="InterPro" id="IPR006132">
    <property type="entry name" value="Asp/Orn_carbamoyltranf_P-bd"/>
</dbReference>
<sequence>MPNTIEHFVAADQVTPELAGQLIDRAEAFKNGAIANIELPTYAANLFFEASTRTHTSFEMAERKLGMTVLPFDPAHSSVTKGETLGDTLRTLAAIGVQVAVIRHPADDYYKPLIEEGLPLHLINAGDGAGQHPSQMMLDLMTIHEAFGHFKGLKVGIVGDLAHSRVARSDMQILTKLGASVAFSGPKAWYTDDFKAYGPYVPLKDLAPAVDVLMLLRVQLERLSDAEKAEFSAATYHARFGVTQSIYDSMQPRAIIMHPAPVNRDVELASNLVQASRSRIFDQMQNGVFMRMAMLELVCHSPLTDKGDFPHANADSKR</sequence>
<feature type="binding site" evidence="7">
    <location>
        <position position="135"/>
    </location>
    <ligand>
        <name>carbamoyl phosphate</name>
        <dbReference type="ChEBI" id="CHEBI:58228"/>
    </ligand>
</feature>
<feature type="domain" description="Aspartate/ornithine carbamoyltransferase Asp/Orn-binding" evidence="8">
    <location>
        <begin position="151"/>
        <end position="297"/>
    </location>
</feature>
<evidence type="ECO:0000259" key="9">
    <source>
        <dbReference type="Pfam" id="PF02729"/>
    </source>
</evidence>
<dbReference type="PROSITE" id="PS00097">
    <property type="entry name" value="CARBAMOYLTRANSFERASE"/>
    <property type="match status" value="1"/>
</dbReference>
<keyword evidence="3 7" id="KW-0808">Transferase</keyword>
<name>A0ABW4CRH1_9LACO</name>
<dbReference type="PANTHER" id="PTHR45753">
    <property type="entry name" value="ORNITHINE CARBAMOYLTRANSFERASE, MITOCHONDRIAL"/>
    <property type="match status" value="1"/>
</dbReference>
<evidence type="ECO:0000256" key="7">
    <source>
        <dbReference type="HAMAP-Rule" id="MF_00001"/>
    </source>
</evidence>
<dbReference type="InterPro" id="IPR006130">
    <property type="entry name" value="Asp/Orn_carbamoylTrfase"/>
</dbReference>
<feature type="binding site" evidence="7">
    <location>
        <position position="165"/>
    </location>
    <ligand>
        <name>L-aspartate</name>
        <dbReference type="ChEBI" id="CHEBI:29991"/>
    </ligand>
</feature>
<dbReference type="Pfam" id="PF02729">
    <property type="entry name" value="OTCace_N"/>
    <property type="match status" value="1"/>
</dbReference>
<feature type="binding site" evidence="7">
    <location>
        <position position="81"/>
    </location>
    <ligand>
        <name>L-aspartate</name>
        <dbReference type="ChEBI" id="CHEBI:29991"/>
    </ligand>
</feature>
<feature type="binding site" evidence="7">
    <location>
        <position position="103"/>
    </location>
    <ligand>
        <name>carbamoyl phosphate</name>
        <dbReference type="ChEBI" id="CHEBI:58228"/>
    </ligand>
</feature>
<dbReference type="GO" id="GO:0004070">
    <property type="term" value="F:aspartate carbamoyltransferase activity"/>
    <property type="evidence" value="ECO:0007669"/>
    <property type="project" value="UniProtKB-EC"/>
</dbReference>
<comment type="similarity">
    <text evidence="2 7">Belongs to the aspartate/ornithine carbamoyltransferase superfamily. ATCase family.</text>
</comment>
<comment type="catalytic activity">
    <reaction evidence="6 7">
        <text>carbamoyl phosphate + L-aspartate = N-carbamoyl-L-aspartate + phosphate + H(+)</text>
        <dbReference type="Rhea" id="RHEA:20013"/>
        <dbReference type="ChEBI" id="CHEBI:15378"/>
        <dbReference type="ChEBI" id="CHEBI:29991"/>
        <dbReference type="ChEBI" id="CHEBI:32814"/>
        <dbReference type="ChEBI" id="CHEBI:43474"/>
        <dbReference type="ChEBI" id="CHEBI:58228"/>
        <dbReference type="EC" id="2.1.3.2"/>
    </reaction>
</comment>
<dbReference type="RefSeq" id="WP_125696481.1">
    <property type="nucleotide sequence ID" value="NZ_JBHTOG010000048.1"/>
</dbReference>
<dbReference type="InterPro" id="IPR036901">
    <property type="entry name" value="Asp/Orn_carbamoylTrfase_sf"/>
</dbReference>
<feature type="binding site" evidence="7">
    <location>
        <position position="217"/>
    </location>
    <ligand>
        <name>L-aspartate</name>
        <dbReference type="ChEBI" id="CHEBI:29991"/>
    </ligand>
</feature>
<dbReference type="HAMAP" id="MF_00001">
    <property type="entry name" value="Asp_carb_tr"/>
    <property type="match status" value="1"/>
</dbReference>
<dbReference type="NCBIfam" id="TIGR00670">
    <property type="entry name" value="asp_carb_tr"/>
    <property type="match status" value="1"/>
</dbReference>
<evidence type="ECO:0000256" key="6">
    <source>
        <dbReference type="ARBA" id="ARBA00048859"/>
    </source>
</evidence>
<evidence type="ECO:0000256" key="4">
    <source>
        <dbReference type="ARBA" id="ARBA00022975"/>
    </source>
</evidence>
<keyword evidence="11" id="KW-1185">Reference proteome</keyword>
<evidence type="ECO:0000256" key="1">
    <source>
        <dbReference type="ARBA" id="ARBA00004852"/>
    </source>
</evidence>